<gene>
    <name evidence="8" type="ORF">CGI_10008962</name>
</gene>
<dbReference type="HOGENOM" id="CLU_011663_1_1_1"/>
<dbReference type="PROSITE" id="PS50004">
    <property type="entry name" value="C2"/>
    <property type="match status" value="1"/>
</dbReference>
<dbReference type="InterPro" id="IPR002642">
    <property type="entry name" value="LysoPLipase_cat_dom"/>
</dbReference>
<comment type="catalytic activity">
    <reaction evidence="6">
        <text>a 1,2-diacyl-sn-glycero-3-phosphocholine + H2O = a 1-acyl-sn-glycero-3-phosphocholine + a fatty acid + H(+)</text>
        <dbReference type="Rhea" id="RHEA:15801"/>
        <dbReference type="ChEBI" id="CHEBI:15377"/>
        <dbReference type="ChEBI" id="CHEBI:15378"/>
        <dbReference type="ChEBI" id="CHEBI:28868"/>
        <dbReference type="ChEBI" id="CHEBI:57643"/>
        <dbReference type="ChEBI" id="CHEBI:58168"/>
        <dbReference type="EC" id="3.1.1.4"/>
    </reaction>
</comment>
<dbReference type="PROSITE" id="PS51210">
    <property type="entry name" value="PLA2C"/>
    <property type="match status" value="1"/>
</dbReference>
<dbReference type="PANTHER" id="PTHR10728:SF40">
    <property type="entry name" value="PATATIN FAMILY PROTEIN"/>
    <property type="match status" value="1"/>
</dbReference>
<dbReference type="EC" id="3.1.1.4" evidence="2 6"/>
<reference evidence="8" key="1">
    <citation type="journal article" date="2012" name="Nature">
        <title>The oyster genome reveals stress adaptation and complexity of shell formation.</title>
        <authorList>
            <person name="Zhang G."/>
            <person name="Fang X."/>
            <person name="Guo X."/>
            <person name="Li L."/>
            <person name="Luo R."/>
            <person name="Xu F."/>
            <person name="Yang P."/>
            <person name="Zhang L."/>
            <person name="Wang X."/>
            <person name="Qi H."/>
            <person name="Xiong Z."/>
            <person name="Que H."/>
            <person name="Xie Y."/>
            <person name="Holland P.W."/>
            <person name="Paps J."/>
            <person name="Zhu Y."/>
            <person name="Wu F."/>
            <person name="Chen Y."/>
            <person name="Wang J."/>
            <person name="Peng C."/>
            <person name="Meng J."/>
            <person name="Yang L."/>
            <person name="Liu J."/>
            <person name="Wen B."/>
            <person name="Zhang N."/>
            <person name="Huang Z."/>
            <person name="Zhu Q."/>
            <person name="Feng Y."/>
            <person name="Mount A."/>
            <person name="Hedgecock D."/>
            <person name="Xu Z."/>
            <person name="Liu Y."/>
            <person name="Domazet-Loso T."/>
            <person name="Du Y."/>
            <person name="Sun X."/>
            <person name="Zhang S."/>
            <person name="Liu B."/>
            <person name="Cheng P."/>
            <person name="Jiang X."/>
            <person name="Li J."/>
            <person name="Fan D."/>
            <person name="Wang W."/>
            <person name="Fu W."/>
            <person name="Wang T."/>
            <person name="Wang B."/>
            <person name="Zhang J."/>
            <person name="Peng Z."/>
            <person name="Li Y."/>
            <person name="Li N."/>
            <person name="Wang J."/>
            <person name="Chen M."/>
            <person name="He Y."/>
            <person name="Tan F."/>
            <person name="Song X."/>
            <person name="Zheng Q."/>
            <person name="Huang R."/>
            <person name="Yang H."/>
            <person name="Du X."/>
            <person name="Chen L."/>
            <person name="Yang M."/>
            <person name="Gaffney P.M."/>
            <person name="Wang S."/>
            <person name="Luo L."/>
            <person name="She Z."/>
            <person name="Ming Y."/>
            <person name="Huang W."/>
            <person name="Zhang S."/>
            <person name="Huang B."/>
            <person name="Zhang Y."/>
            <person name="Qu T."/>
            <person name="Ni P."/>
            <person name="Miao G."/>
            <person name="Wang J."/>
            <person name="Wang Q."/>
            <person name="Steinberg C.E."/>
            <person name="Wang H."/>
            <person name="Li N."/>
            <person name="Qian L."/>
            <person name="Zhang G."/>
            <person name="Li Y."/>
            <person name="Yang H."/>
            <person name="Liu X."/>
            <person name="Wang J."/>
            <person name="Yin Y."/>
            <person name="Wang J."/>
        </authorList>
    </citation>
    <scope>NUCLEOTIDE SEQUENCE [LARGE SCALE GENOMIC DNA]</scope>
    <source>
        <strain evidence="8">05x7-T-G4-1.051#20</strain>
    </source>
</reference>
<dbReference type="InParanoid" id="K1P6P4"/>
<feature type="region of interest" description="Disordered" evidence="7">
    <location>
        <begin position="462"/>
        <end position="505"/>
    </location>
</feature>
<evidence type="ECO:0000256" key="5">
    <source>
        <dbReference type="ARBA" id="ARBA00023098"/>
    </source>
</evidence>
<dbReference type="Gene3D" id="2.60.40.150">
    <property type="entry name" value="C2 domain"/>
    <property type="match status" value="1"/>
</dbReference>
<organism evidence="8">
    <name type="scientific">Magallana gigas</name>
    <name type="common">Pacific oyster</name>
    <name type="synonym">Crassostrea gigas</name>
    <dbReference type="NCBI Taxonomy" id="29159"/>
    <lineage>
        <taxon>Eukaryota</taxon>
        <taxon>Metazoa</taxon>
        <taxon>Spiralia</taxon>
        <taxon>Lophotrochozoa</taxon>
        <taxon>Mollusca</taxon>
        <taxon>Bivalvia</taxon>
        <taxon>Autobranchia</taxon>
        <taxon>Pteriomorphia</taxon>
        <taxon>Ostreida</taxon>
        <taxon>Ostreoidea</taxon>
        <taxon>Ostreidae</taxon>
        <taxon>Magallana</taxon>
    </lineage>
</organism>
<keyword evidence="5 6" id="KW-0443">Lipid metabolism</keyword>
<comment type="subcellular location">
    <subcellularLocation>
        <location evidence="1">Cytoplasm</location>
    </subcellularLocation>
</comment>
<dbReference type="PANTHER" id="PTHR10728">
    <property type="entry name" value="CYTOSOLIC PHOSPHOLIPASE A2"/>
    <property type="match status" value="1"/>
</dbReference>
<dbReference type="GO" id="GO:0047498">
    <property type="term" value="F:calcium-dependent phospholipase A2 activity"/>
    <property type="evidence" value="ECO:0007669"/>
    <property type="project" value="TreeGrafter"/>
</dbReference>
<dbReference type="InterPro" id="IPR000008">
    <property type="entry name" value="C2_dom"/>
</dbReference>
<name>K1P6P4_MAGGI</name>
<dbReference type="AlphaFoldDB" id="K1P6P4"/>
<evidence type="ECO:0000313" key="8">
    <source>
        <dbReference type="EMBL" id="EKC19302.1"/>
    </source>
</evidence>
<keyword evidence="6" id="KW-0479">Metal-binding</keyword>
<dbReference type="InterPro" id="IPR016035">
    <property type="entry name" value="Acyl_Trfase/lysoPLipase"/>
</dbReference>
<proteinExistence type="predicted"/>
<dbReference type="GO" id="GO:0005509">
    <property type="term" value="F:calcium ion binding"/>
    <property type="evidence" value="ECO:0007669"/>
    <property type="project" value="TreeGrafter"/>
</dbReference>
<dbReference type="SUPFAM" id="SSF49562">
    <property type="entry name" value="C2 domain (Calcium/lipid-binding domain, CaLB)"/>
    <property type="match status" value="1"/>
</dbReference>
<sequence>MLEILVKYLLFAAIPTLNNKLGTNKACKIILLFCRPTTYSTGEDLPFITKLRDEQQRVTHDPCAVLYVRVVRGIQITKGYYKDMLDTPDPYVVLMVQGAPNCYQRTNAFDNNTDPEWNETFKFYLNPKIPSEIEVTLMDANYTIDEKLGQPQKIALTSLPYSKEEMTLQFNETSQVVIEMWAHHKCEPQLRFSLALCGDERAFAERRRKKVFEAMKNILGEDAPTKERDVPNIGVIGSGGGFRAMTAYSGVFTALVDSHILDMTTYVGGLSGSAWYLSQLYSHPDWPQKTPGELREELGRNIEHSPFWLLKPQSLYTYVSRIVQKRRQGQPVSFTDFFGCLVGDTILKNRLESKLTDQQDILKKAEVPMPLYTCLHVKKNVSAEVFHEWMEFTPYEIGLPKYGTFMKSQLFGSKFFMGQLVKQYEEPPLHFLQGVWGSAFCIQISRLLRDDKKAACEQDISDDVEQEREEMVKELANDLSTQSDEESDSSESDSDENEAEKKHILKPKKALRISSRKKTTSRPSFWKDMFKNLYQSSHFMKSIEGRAAKVHSFMRGLSMSHCYPFSPFADPSSPAFDDLDASFSGANPFSKIFEMYPTSMKKLYVVDGGLTFNSPFPLVLRPQREVDLILSFDFSARPSDTALPFKEILLAQQWANLNKVPFPKIDQNIVNVEGRKECYVFEDPEDPKCPVVLHFVLANIRFRDEIKPGVPRTTDEEKEFADFDIFDDPQRPYSTFNFKYPKQSFERLSKLTEYNTLLYTDLIKEKIKQCIQRRQKHYSDIKRPIGLSDIKKLPINREHSVNLEHYVESFDDGLYDEMNK</sequence>
<keyword evidence="6" id="KW-0442">Lipid degradation</keyword>
<dbReference type="Pfam" id="PF00168">
    <property type="entry name" value="C2"/>
    <property type="match status" value="1"/>
</dbReference>
<dbReference type="Pfam" id="PF01735">
    <property type="entry name" value="PLA2_B"/>
    <property type="match status" value="1"/>
</dbReference>
<comment type="domain">
    <text evidence="6">The N-terminal C2 domain associates with lipid membranes upon calcium binding.</text>
</comment>
<evidence type="ECO:0000256" key="4">
    <source>
        <dbReference type="ARBA" id="ARBA00022801"/>
    </source>
</evidence>
<evidence type="ECO:0000256" key="3">
    <source>
        <dbReference type="ARBA" id="ARBA00022490"/>
    </source>
</evidence>
<evidence type="ECO:0000256" key="7">
    <source>
        <dbReference type="SAM" id="MobiDB-lite"/>
    </source>
</evidence>
<dbReference type="SMART" id="SM00022">
    <property type="entry name" value="PLAc"/>
    <property type="match status" value="1"/>
</dbReference>
<evidence type="ECO:0000256" key="6">
    <source>
        <dbReference type="RuleBase" id="RU362102"/>
    </source>
</evidence>
<dbReference type="GO" id="GO:0046475">
    <property type="term" value="P:glycerophospholipid catabolic process"/>
    <property type="evidence" value="ECO:0007669"/>
    <property type="project" value="TreeGrafter"/>
</dbReference>
<accession>K1P6P4</accession>
<evidence type="ECO:0000256" key="2">
    <source>
        <dbReference type="ARBA" id="ARBA00013278"/>
    </source>
</evidence>
<dbReference type="SMART" id="SM00239">
    <property type="entry name" value="C2"/>
    <property type="match status" value="1"/>
</dbReference>
<dbReference type="GO" id="GO:0005544">
    <property type="term" value="F:calcium-dependent phospholipid binding"/>
    <property type="evidence" value="ECO:0007669"/>
    <property type="project" value="TreeGrafter"/>
</dbReference>
<keyword evidence="3 6" id="KW-0963">Cytoplasm</keyword>
<dbReference type="GO" id="GO:0005829">
    <property type="term" value="C:cytosol"/>
    <property type="evidence" value="ECO:0007669"/>
    <property type="project" value="TreeGrafter"/>
</dbReference>
<dbReference type="EMBL" id="JH818021">
    <property type="protein sequence ID" value="EKC19302.1"/>
    <property type="molecule type" value="Genomic_DNA"/>
</dbReference>
<dbReference type="InterPro" id="IPR035892">
    <property type="entry name" value="C2_domain_sf"/>
</dbReference>
<protein>
    <recommendedName>
        <fullName evidence="2 6">Phospholipase A2</fullName>
        <ecNumber evidence="2 6">3.1.1.4</ecNumber>
    </recommendedName>
</protein>
<dbReference type="SUPFAM" id="SSF52151">
    <property type="entry name" value="FabD/lysophospholipase-like"/>
    <property type="match status" value="1"/>
</dbReference>
<feature type="compositionally biased region" description="Acidic residues" evidence="7">
    <location>
        <begin position="483"/>
        <end position="498"/>
    </location>
</feature>
<keyword evidence="4 6" id="KW-0378">Hydrolase</keyword>
<dbReference type="Gene3D" id="3.40.1090.10">
    <property type="entry name" value="Cytosolic phospholipase A2 catalytic domain"/>
    <property type="match status" value="1"/>
</dbReference>
<evidence type="ECO:0000256" key="1">
    <source>
        <dbReference type="ARBA" id="ARBA00004496"/>
    </source>
</evidence>
<keyword evidence="6" id="KW-0106">Calcium</keyword>